<organism evidence="1 2">
    <name type="scientific">Paenibacillus haidiansis</name>
    <dbReference type="NCBI Taxonomy" id="1574488"/>
    <lineage>
        <taxon>Bacteria</taxon>
        <taxon>Bacillati</taxon>
        <taxon>Bacillota</taxon>
        <taxon>Bacilli</taxon>
        <taxon>Bacillales</taxon>
        <taxon>Paenibacillaceae</taxon>
        <taxon>Paenibacillus</taxon>
    </lineage>
</organism>
<dbReference type="EMBL" id="JAZHPZ010000002">
    <property type="protein sequence ID" value="MEF2965050.1"/>
    <property type="molecule type" value="Genomic_DNA"/>
</dbReference>
<dbReference type="RefSeq" id="WP_331845292.1">
    <property type="nucleotide sequence ID" value="NZ_JAZHPZ010000002.1"/>
</dbReference>
<comment type="caution">
    <text evidence="1">The sequence shown here is derived from an EMBL/GenBank/DDBJ whole genome shotgun (WGS) entry which is preliminary data.</text>
</comment>
<reference evidence="1 2" key="1">
    <citation type="submission" date="2024-02" db="EMBL/GenBank/DDBJ databases">
        <title>A nitrogen-fixing paenibacillus bacterium.</title>
        <authorList>
            <person name="Zhang W.L."/>
            <person name="Chen S.F."/>
        </authorList>
    </citation>
    <scope>NUCLEOTIDE SEQUENCE [LARGE SCALE GENOMIC DNA]</scope>
    <source>
        <strain evidence="1 2">M1</strain>
    </source>
</reference>
<proteinExistence type="predicted"/>
<gene>
    <name evidence="1" type="ORF">V3851_04335</name>
</gene>
<dbReference type="Proteomes" id="UP001306950">
    <property type="component" value="Unassembled WGS sequence"/>
</dbReference>
<sequence length="75" mass="9032">MNKIDDYMTPAEAAFRWGIPQETVKSRLKPSLYKKQIEEMLKKGLIKYFQHPDGKRREWILSVEAMKKWFGEEQK</sequence>
<protein>
    <submittedName>
        <fullName evidence="1">Helix-turn-helix domain-containing protein</fullName>
    </submittedName>
</protein>
<name>A0ABU7VMQ6_9BACL</name>
<evidence type="ECO:0000313" key="2">
    <source>
        <dbReference type="Proteomes" id="UP001306950"/>
    </source>
</evidence>
<dbReference type="InterPro" id="IPR020250">
    <property type="entry name" value="Plasmid_pXO2-72"/>
</dbReference>
<keyword evidence="2" id="KW-1185">Reference proteome</keyword>
<dbReference type="Pfam" id="PF17443">
    <property type="entry name" value="pXO2-72"/>
    <property type="match status" value="1"/>
</dbReference>
<evidence type="ECO:0000313" key="1">
    <source>
        <dbReference type="EMBL" id="MEF2965050.1"/>
    </source>
</evidence>
<accession>A0ABU7VMQ6</accession>